<protein>
    <recommendedName>
        <fullName evidence="4">Large ribosomal subunit protein eL43</fullName>
    </recommendedName>
</protein>
<dbReference type="NCBIfam" id="NF003058">
    <property type="entry name" value="PRK03976.1"/>
    <property type="match status" value="1"/>
</dbReference>
<dbReference type="OrthoDB" id="372011at2157"/>
<comment type="caution">
    <text evidence="6">The sequence shown here is derived from an EMBL/GenBank/DDBJ whole genome shotgun (WGS) entry which is preliminary data.</text>
</comment>
<dbReference type="GO" id="GO:0005840">
    <property type="term" value="C:ribosome"/>
    <property type="evidence" value="ECO:0007669"/>
    <property type="project" value="UniProtKB-KW"/>
</dbReference>
<dbReference type="Pfam" id="PF01780">
    <property type="entry name" value="Ribosomal_L37ae"/>
    <property type="match status" value="1"/>
</dbReference>
<dbReference type="InterPro" id="IPR050522">
    <property type="entry name" value="Ribosomal_protein_eL43"/>
</dbReference>
<comment type="similarity">
    <text evidence="4">Belongs to the eukaryotic ribosomal protein eL43 family. Putative zinc-binding subfamily.</text>
</comment>
<evidence type="ECO:0000313" key="6">
    <source>
        <dbReference type="EMBL" id="KGK98803.1"/>
    </source>
</evidence>
<dbReference type="InterPro" id="IPR011331">
    <property type="entry name" value="Ribosomal_eL37/eL43"/>
</dbReference>
<feature type="binding site" evidence="4">
    <location>
        <position position="64"/>
    </location>
    <ligand>
        <name>Zn(2+)</name>
        <dbReference type="ChEBI" id="CHEBI:29105"/>
    </ligand>
</feature>
<feature type="zinc finger region" description="C4-type" evidence="4">
    <location>
        <begin position="43"/>
        <end position="64"/>
    </location>
</feature>
<sequence>MAKKYTKKGRVSRSAGRFGTRYGRRDRKLVADLEEKMHMPHKCANCARLTVKRVGTGIWKCKKCGYTFAGGTYLPTTTVGSTVMRSVKKATEQVE</sequence>
<evidence type="ECO:0000256" key="1">
    <source>
        <dbReference type="ARBA" id="ARBA00022884"/>
    </source>
</evidence>
<dbReference type="PANTHER" id="PTHR48129:SF1">
    <property type="entry name" value="LARGE RIBOSOMAL SUBUNIT PROTEIN EL43"/>
    <property type="match status" value="1"/>
</dbReference>
<accession>A0A099T3M6</accession>
<comment type="subunit">
    <text evidence="4">Part of the 50S ribosomal subunit.</text>
</comment>
<keyword evidence="4" id="KW-0863">Zinc-finger</keyword>
<evidence type="ECO:0000256" key="5">
    <source>
        <dbReference type="SAM" id="MobiDB-lite"/>
    </source>
</evidence>
<keyword evidence="3 4" id="KW-0687">Ribonucleoprotein</keyword>
<dbReference type="PANTHER" id="PTHR48129">
    <property type="entry name" value="60S RIBOSOMAL PROTEIN L37A"/>
    <property type="match status" value="1"/>
</dbReference>
<reference evidence="6 7" key="1">
    <citation type="submission" date="2014-09" db="EMBL/GenBank/DDBJ databases">
        <title>Draft genome sequence of an obligately methylotrophic methanogen, Methanococcoides methylutens, isolated from marine sediment.</title>
        <authorList>
            <person name="Guan Y."/>
            <person name="Ngugi D.K."/>
            <person name="Blom J."/>
            <person name="Ali S."/>
            <person name="Ferry J.G."/>
            <person name="Stingl U."/>
        </authorList>
    </citation>
    <scope>NUCLEOTIDE SEQUENCE [LARGE SCALE GENOMIC DNA]</scope>
    <source>
        <strain evidence="6 7">DSM 2657</strain>
    </source>
</reference>
<dbReference type="GO" id="GO:0003735">
    <property type="term" value="F:structural constituent of ribosome"/>
    <property type="evidence" value="ECO:0007669"/>
    <property type="project" value="InterPro"/>
</dbReference>
<evidence type="ECO:0000256" key="3">
    <source>
        <dbReference type="ARBA" id="ARBA00023274"/>
    </source>
</evidence>
<feature type="binding site" evidence="4">
    <location>
        <position position="43"/>
    </location>
    <ligand>
        <name>Zn(2+)</name>
        <dbReference type="ChEBI" id="CHEBI:29105"/>
    </ligand>
</feature>
<keyword evidence="7" id="KW-1185">Reference proteome</keyword>
<dbReference type="GO" id="GO:0008270">
    <property type="term" value="F:zinc ion binding"/>
    <property type="evidence" value="ECO:0007669"/>
    <property type="project" value="UniProtKB-UniRule"/>
</dbReference>
<dbReference type="InterPro" id="IPR011332">
    <property type="entry name" value="Ribosomal_zn-bd"/>
</dbReference>
<dbReference type="SUPFAM" id="SSF57829">
    <property type="entry name" value="Zn-binding ribosomal proteins"/>
    <property type="match status" value="1"/>
</dbReference>
<evidence type="ECO:0000256" key="4">
    <source>
        <dbReference type="HAMAP-Rule" id="MF_00327"/>
    </source>
</evidence>
<comment type="function">
    <text evidence="4">Binds to the 23S rRNA.</text>
</comment>
<feature type="compositionally biased region" description="Basic residues" evidence="5">
    <location>
        <begin position="1"/>
        <end position="11"/>
    </location>
</feature>
<keyword evidence="1 4" id="KW-0694">RNA-binding</keyword>
<feature type="binding site" evidence="4">
    <location>
        <position position="46"/>
    </location>
    <ligand>
        <name>Zn(2+)</name>
        <dbReference type="ChEBI" id="CHEBI:29105"/>
    </ligand>
</feature>
<dbReference type="AlphaFoldDB" id="A0A099T3M6"/>
<dbReference type="GO" id="GO:0006412">
    <property type="term" value="P:translation"/>
    <property type="evidence" value="ECO:0007669"/>
    <property type="project" value="UniProtKB-UniRule"/>
</dbReference>
<dbReference type="GO" id="GO:1990904">
    <property type="term" value="C:ribonucleoprotein complex"/>
    <property type="evidence" value="ECO:0007669"/>
    <property type="project" value="UniProtKB-KW"/>
</dbReference>
<dbReference type="HAMAP" id="MF_00327">
    <property type="entry name" value="Ribosomal_eL43"/>
    <property type="match status" value="1"/>
</dbReference>
<gene>
    <name evidence="4" type="primary">rpl37ae</name>
    <name evidence="6" type="ORF">LI82_05765</name>
</gene>
<comment type="cofactor">
    <cofactor evidence="4">
        <name>Zn(2+)</name>
        <dbReference type="ChEBI" id="CHEBI:29105"/>
    </cofactor>
    <text evidence="4">Binds 1 zinc ion per subunit.</text>
</comment>
<organism evidence="6 7">
    <name type="scientific">Methanococcoides methylutens</name>
    <dbReference type="NCBI Taxonomy" id="2226"/>
    <lineage>
        <taxon>Archaea</taxon>
        <taxon>Methanobacteriati</taxon>
        <taxon>Methanobacteriota</taxon>
        <taxon>Stenosarchaea group</taxon>
        <taxon>Methanomicrobia</taxon>
        <taxon>Methanosarcinales</taxon>
        <taxon>Methanosarcinaceae</taxon>
        <taxon>Methanococcoides</taxon>
    </lineage>
</organism>
<dbReference type="NCBIfam" id="TIGR00280">
    <property type="entry name" value="eL43_euk_arch"/>
    <property type="match status" value="1"/>
</dbReference>
<dbReference type="GO" id="GO:0070180">
    <property type="term" value="F:large ribosomal subunit rRNA binding"/>
    <property type="evidence" value="ECO:0007669"/>
    <property type="project" value="UniProtKB-UniRule"/>
</dbReference>
<feature type="binding site" evidence="4">
    <location>
        <position position="61"/>
    </location>
    <ligand>
        <name>Zn(2+)</name>
        <dbReference type="ChEBI" id="CHEBI:29105"/>
    </ligand>
</feature>
<dbReference type="RefSeq" id="WP_048193974.1">
    <property type="nucleotide sequence ID" value="NZ_CAAGSM010000003.1"/>
</dbReference>
<dbReference type="Proteomes" id="UP000029859">
    <property type="component" value="Unassembled WGS sequence"/>
</dbReference>
<feature type="region of interest" description="Disordered" evidence="5">
    <location>
        <begin position="1"/>
        <end position="20"/>
    </location>
</feature>
<keyword evidence="4" id="KW-0479">Metal-binding</keyword>
<dbReference type="EMBL" id="JRHO01000010">
    <property type="protein sequence ID" value="KGK98803.1"/>
    <property type="molecule type" value="Genomic_DNA"/>
</dbReference>
<proteinExistence type="inferred from homology"/>
<name>A0A099T3M6_METMT</name>
<evidence type="ECO:0000313" key="7">
    <source>
        <dbReference type="Proteomes" id="UP000029859"/>
    </source>
</evidence>
<dbReference type="Gene3D" id="2.20.25.30">
    <property type="match status" value="1"/>
</dbReference>
<keyword evidence="4" id="KW-0699">rRNA-binding</keyword>
<evidence type="ECO:0000256" key="2">
    <source>
        <dbReference type="ARBA" id="ARBA00022980"/>
    </source>
</evidence>
<keyword evidence="2 4" id="KW-0689">Ribosomal protein</keyword>
<dbReference type="InterPro" id="IPR002674">
    <property type="entry name" value="Ribosomal_eL43"/>
</dbReference>
<keyword evidence="4" id="KW-0862">Zinc</keyword>